<reference evidence="1" key="1">
    <citation type="submission" date="2022-01" db="EMBL/GenBank/DDBJ databases">
        <authorList>
            <person name="King R."/>
        </authorList>
    </citation>
    <scope>NUCLEOTIDE SEQUENCE</scope>
</reference>
<proteinExistence type="predicted"/>
<dbReference type="Proteomes" id="UP001152798">
    <property type="component" value="Chromosome 5"/>
</dbReference>
<gene>
    <name evidence="1" type="ORF">NEZAVI_LOCUS12514</name>
</gene>
<keyword evidence="2" id="KW-1185">Reference proteome</keyword>
<protein>
    <submittedName>
        <fullName evidence="1">Uncharacterized protein</fullName>
    </submittedName>
</protein>
<dbReference type="EMBL" id="OV725081">
    <property type="protein sequence ID" value="CAH1404029.1"/>
    <property type="molecule type" value="Genomic_DNA"/>
</dbReference>
<accession>A0A9P0HLP8</accession>
<organism evidence="1 2">
    <name type="scientific">Nezara viridula</name>
    <name type="common">Southern green stink bug</name>
    <name type="synonym">Cimex viridulus</name>
    <dbReference type="NCBI Taxonomy" id="85310"/>
    <lineage>
        <taxon>Eukaryota</taxon>
        <taxon>Metazoa</taxon>
        <taxon>Ecdysozoa</taxon>
        <taxon>Arthropoda</taxon>
        <taxon>Hexapoda</taxon>
        <taxon>Insecta</taxon>
        <taxon>Pterygota</taxon>
        <taxon>Neoptera</taxon>
        <taxon>Paraneoptera</taxon>
        <taxon>Hemiptera</taxon>
        <taxon>Heteroptera</taxon>
        <taxon>Panheteroptera</taxon>
        <taxon>Pentatomomorpha</taxon>
        <taxon>Pentatomoidea</taxon>
        <taxon>Pentatomidae</taxon>
        <taxon>Pentatominae</taxon>
        <taxon>Nezara</taxon>
    </lineage>
</organism>
<sequence length="48" mass="5368">MTSFHSSNEFFRAVCVHTIILAIKFLFNSKNFLTTKKNLSMKTIGGSG</sequence>
<name>A0A9P0HLP8_NEZVI</name>
<dbReference type="AlphaFoldDB" id="A0A9P0HLP8"/>
<evidence type="ECO:0000313" key="1">
    <source>
        <dbReference type="EMBL" id="CAH1404029.1"/>
    </source>
</evidence>
<evidence type="ECO:0000313" key="2">
    <source>
        <dbReference type="Proteomes" id="UP001152798"/>
    </source>
</evidence>